<keyword evidence="3" id="KW-1185">Reference proteome</keyword>
<comment type="pathway">
    <text evidence="1">Protein modification; protein ubiquitination.</text>
</comment>
<name>S8C808_9LAMI</name>
<comment type="caution">
    <text evidence="2">The sequence shown here is derived from an EMBL/GenBank/DDBJ whole genome shotgun (WGS) entry which is preliminary data.</text>
</comment>
<evidence type="ECO:0000256" key="1">
    <source>
        <dbReference type="ARBA" id="ARBA00004906"/>
    </source>
</evidence>
<accession>S8C808</accession>
<gene>
    <name evidence="2" type="ORF">M569_11824</name>
</gene>
<dbReference type="PANTHER" id="PTHR31060">
    <property type="entry name" value="OSJNBA0011J08.25 PROTEIN-RELATED"/>
    <property type="match status" value="1"/>
</dbReference>
<proteinExistence type="predicted"/>
<dbReference type="Proteomes" id="UP000015453">
    <property type="component" value="Unassembled WGS sequence"/>
</dbReference>
<dbReference type="InterPro" id="IPR038920">
    <property type="entry name" value="At3g05675-like"/>
</dbReference>
<dbReference type="InterPro" id="IPR011333">
    <property type="entry name" value="SKP1/BTB/POZ_sf"/>
</dbReference>
<organism evidence="2 3">
    <name type="scientific">Genlisea aurea</name>
    <dbReference type="NCBI Taxonomy" id="192259"/>
    <lineage>
        <taxon>Eukaryota</taxon>
        <taxon>Viridiplantae</taxon>
        <taxon>Streptophyta</taxon>
        <taxon>Embryophyta</taxon>
        <taxon>Tracheophyta</taxon>
        <taxon>Spermatophyta</taxon>
        <taxon>Magnoliopsida</taxon>
        <taxon>eudicotyledons</taxon>
        <taxon>Gunneridae</taxon>
        <taxon>Pentapetalae</taxon>
        <taxon>asterids</taxon>
        <taxon>lamiids</taxon>
        <taxon>Lamiales</taxon>
        <taxon>Lentibulariaceae</taxon>
        <taxon>Genlisea</taxon>
    </lineage>
</organism>
<sequence>METIGAPNPDASTEESEVQIYLHSNVLRRSKYFSALLSDRWKEPSDPISVGFRNESGGIRQFNFHLPAGPDSLDFHLTVLKLLCTEDVLPAIQSVTAALNILPIALQLLFEDCVKACVKFLEAVPWSEEEESKLLTLIPLMSCEEAMELLQRVSPTRGISSEEMLRGLIHTATHNHPNMALAKAFVANILRDFSSRESVMRVLDSAFELSLRAVKLSLEEYTSPDFRGDHNETEAMQRVHLHTAATSGKHLLWLIERMIELKVANTGNIIAPTQVRMKLVNEWLPVLILCKDSDSTMGPSHKTLYLELEETFLRIISTLPLSAAQELLQRCLSFSTRNLDDCRHLVAAFTTWFR</sequence>
<reference evidence="2 3" key="1">
    <citation type="journal article" date="2013" name="BMC Genomics">
        <title>The miniature genome of a carnivorous plant Genlisea aurea contains a low number of genes and short non-coding sequences.</title>
        <authorList>
            <person name="Leushkin E.V."/>
            <person name="Sutormin R.A."/>
            <person name="Nabieva E.R."/>
            <person name="Penin A.A."/>
            <person name="Kondrashov A.S."/>
            <person name="Logacheva M.D."/>
        </authorList>
    </citation>
    <scope>NUCLEOTIDE SEQUENCE [LARGE SCALE GENOMIC DNA]</scope>
</reference>
<dbReference type="EMBL" id="AUSU01005782">
    <property type="protein sequence ID" value="EPS62964.1"/>
    <property type="molecule type" value="Genomic_DNA"/>
</dbReference>
<dbReference type="Gene3D" id="3.30.710.10">
    <property type="entry name" value="Potassium Channel Kv1.1, Chain A"/>
    <property type="match status" value="1"/>
</dbReference>
<dbReference type="UniPathway" id="UPA00143"/>
<dbReference type="PANTHER" id="PTHR31060:SF6">
    <property type="entry name" value="EXPRESSED PROTEIN"/>
    <property type="match status" value="1"/>
</dbReference>
<evidence type="ECO:0000313" key="2">
    <source>
        <dbReference type="EMBL" id="EPS62964.1"/>
    </source>
</evidence>
<dbReference type="AlphaFoldDB" id="S8C808"/>
<dbReference type="OrthoDB" id="1885107at2759"/>
<feature type="non-terminal residue" evidence="2">
    <location>
        <position position="354"/>
    </location>
</feature>
<protein>
    <recommendedName>
        <fullName evidence="4">BTB domain-containing protein</fullName>
    </recommendedName>
</protein>
<evidence type="ECO:0008006" key="4">
    <source>
        <dbReference type="Google" id="ProtNLM"/>
    </source>
</evidence>
<evidence type="ECO:0000313" key="3">
    <source>
        <dbReference type="Proteomes" id="UP000015453"/>
    </source>
</evidence>
<dbReference type="GO" id="GO:0016567">
    <property type="term" value="P:protein ubiquitination"/>
    <property type="evidence" value="ECO:0007669"/>
    <property type="project" value="UniProtKB-UniPathway"/>
</dbReference>